<evidence type="ECO:0000313" key="3">
    <source>
        <dbReference type="Proteomes" id="UP001163046"/>
    </source>
</evidence>
<protein>
    <submittedName>
        <fullName evidence="2">Uncharacterized protein</fullName>
    </submittedName>
</protein>
<name>A0A9W9YKE0_9CNID</name>
<sequence>MLLKGSLAAYDLHKQKCRRQGRKREKLTRRTVALEKVKKWDKNLKGKVAEVLTDEYMSSEESSIEDDSAVYVIKTIPWESSQLKKRKRKLDKAYEKSSGKRSKQRSVKRVRKDEIIIFIT</sequence>
<comment type="caution">
    <text evidence="2">The sequence shown here is derived from an EMBL/GenBank/DDBJ whole genome shotgun (WGS) entry which is preliminary data.</text>
</comment>
<accession>A0A9W9YKE0</accession>
<evidence type="ECO:0000313" key="2">
    <source>
        <dbReference type="EMBL" id="KAJ7355050.1"/>
    </source>
</evidence>
<feature type="compositionally biased region" description="Basic residues" evidence="1">
    <location>
        <begin position="99"/>
        <end position="109"/>
    </location>
</feature>
<reference evidence="2" key="1">
    <citation type="submission" date="2023-01" db="EMBL/GenBank/DDBJ databases">
        <title>Genome assembly of the deep-sea coral Lophelia pertusa.</title>
        <authorList>
            <person name="Herrera S."/>
            <person name="Cordes E."/>
        </authorList>
    </citation>
    <scope>NUCLEOTIDE SEQUENCE</scope>
    <source>
        <strain evidence="2">USNM1676648</strain>
        <tissue evidence="2">Polyp</tissue>
    </source>
</reference>
<organism evidence="2 3">
    <name type="scientific">Desmophyllum pertusum</name>
    <dbReference type="NCBI Taxonomy" id="174260"/>
    <lineage>
        <taxon>Eukaryota</taxon>
        <taxon>Metazoa</taxon>
        <taxon>Cnidaria</taxon>
        <taxon>Anthozoa</taxon>
        <taxon>Hexacorallia</taxon>
        <taxon>Scleractinia</taxon>
        <taxon>Caryophylliina</taxon>
        <taxon>Caryophylliidae</taxon>
        <taxon>Desmophyllum</taxon>
    </lineage>
</organism>
<dbReference type="OrthoDB" id="5965964at2759"/>
<proteinExistence type="predicted"/>
<evidence type="ECO:0000256" key="1">
    <source>
        <dbReference type="SAM" id="MobiDB-lite"/>
    </source>
</evidence>
<keyword evidence="3" id="KW-1185">Reference proteome</keyword>
<dbReference type="AlphaFoldDB" id="A0A9W9YKE0"/>
<dbReference type="Proteomes" id="UP001163046">
    <property type="component" value="Unassembled WGS sequence"/>
</dbReference>
<dbReference type="EMBL" id="MU827328">
    <property type="protein sequence ID" value="KAJ7355050.1"/>
    <property type="molecule type" value="Genomic_DNA"/>
</dbReference>
<feature type="region of interest" description="Disordered" evidence="1">
    <location>
        <begin position="89"/>
        <end position="109"/>
    </location>
</feature>
<gene>
    <name evidence="2" type="ORF">OS493_028265</name>
</gene>